<dbReference type="Proteomes" id="UP000295135">
    <property type="component" value="Unassembled WGS sequence"/>
</dbReference>
<dbReference type="AlphaFoldDB" id="A0A4V2UQU6"/>
<protein>
    <submittedName>
        <fullName evidence="10">4-amino-4-deoxy-L-arabinose transferase-like glycosyltransferase</fullName>
    </submittedName>
</protein>
<feature type="transmembrane region" description="Helical" evidence="8">
    <location>
        <begin position="255"/>
        <end position="275"/>
    </location>
</feature>
<comment type="subcellular location">
    <subcellularLocation>
        <location evidence="1">Cell membrane</location>
        <topology evidence="1">Multi-pass membrane protein</topology>
    </subcellularLocation>
</comment>
<feature type="transmembrane region" description="Helical" evidence="8">
    <location>
        <begin position="335"/>
        <end position="356"/>
    </location>
</feature>
<feature type="transmembrane region" description="Helical" evidence="8">
    <location>
        <begin position="110"/>
        <end position="127"/>
    </location>
</feature>
<evidence type="ECO:0000256" key="4">
    <source>
        <dbReference type="ARBA" id="ARBA00022679"/>
    </source>
</evidence>
<dbReference type="OrthoDB" id="9775035at2"/>
<dbReference type="RefSeq" id="WP_126462686.1">
    <property type="nucleotide sequence ID" value="NZ_AP018721.1"/>
</dbReference>
<sequence>MDSRLGWALLLAAIVSFFSGLAASPLFDLDEGAFTAATLEMFVRGDFLATYLNGVPRYDKPILSYWLQALSAAAFGFNELALRLPSALAGLAWTVLAYRFARRLYDQETALTAAMLTATTVGVSFITRAATADALLNACLAGALFAQFLWLKQGQARHLYWAWAAMALGFLTKGPVAVALPLLTALLYLASRGEWRRFLDLIADKRAWLIFAAIALPWYIAVTLVKGPGFIEAFFLKHNVGRFAGAMEGHRGSVFYYLPVLLLMTLPYTGLLLLIGKRWREHWCDDFGRYALILFLLVFVLISAAATKLPHYLLYGLSPLLVLLALELKTARSRWLLLPALALFVGLYFLPDLLAARQDEAKPYYQSLLADIGTHFGTYYRIYFAVAAGAALLFMVWTRAALALRLLVVGLAASYGLGLVLLPAVGHLLQDPVKQAGLLARHLEVPVVMSGINNPSFSVYAGRVVERRAPLPGEAVFTDTRHLAELPPYELIYIRKDIALVRLLK</sequence>
<dbReference type="GO" id="GO:0016763">
    <property type="term" value="F:pentosyltransferase activity"/>
    <property type="evidence" value="ECO:0007669"/>
    <property type="project" value="TreeGrafter"/>
</dbReference>
<feature type="transmembrane region" description="Helical" evidence="8">
    <location>
        <begin position="404"/>
        <end position="425"/>
    </location>
</feature>
<keyword evidence="2" id="KW-1003">Cell membrane</keyword>
<dbReference type="InterPro" id="IPR050297">
    <property type="entry name" value="LipidA_mod_glycosyltrf_83"/>
</dbReference>
<keyword evidence="11" id="KW-1185">Reference proteome</keyword>
<dbReference type="Pfam" id="PF13231">
    <property type="entry name" value="PMT_2"/>
    <property type="match status" value="1"/>
</dbReference>
<accession>A0A4V2UQU6</accession>
<dbReference type="GO" id="GO:0005886">
    <property type="term" value="C:plasma membrane"/>
    <property type="evidence" value="ECO:0007669"/>
    <property type="project" value="UniProtKB-SubCell"/>
</dbReference>
<proteinExistence type="predicted"/>
<feature type="domain" description="Glycosyltransferase RgtA/B/C/D-like" evidence="9">
    <location>
        <begin position="59"/>
        <end position="218"/>
    </location>
</feature>
<name>A0A4V2UQU6_9PROT</name>
<dbReference type="GO" id="GO:0009103">
    <property type="term" value="P:lipopolysaccharide biosynthetic process"/>
    <property type="evidence" value="ECO:0007669"/>
    <property type="project" value="UniProtKB-ARBA"/>
</dbReference>
<comment type="caution">
    <text evidence="10">The sequence shown here is derived from an EMBL/GenBank/DDBJ whole genome shotgun (WGS) entry which is preliminary data.</text>
</comment>
<reference evidence="10 11" key="1">
    <citation type="submission" date="2019-03" db="EMBL/GenBank/DDBJ databases">
        <title>Genomic Encyclopedia of Type Strains, Phase IV (KMG-IV): sequencing the most valuable type-strain genomes for metagenomic binning, comparative biology and taxonomic classification.</title>
        <authorList>
            <person name="Goeker M."/>
        </authorList>
    </citation>
    <scope>NUCLEOTIDE SEQUENCE [LARGE SCALE GENOMIC DNA]</scope>
    <source>
        <strain evidence="10 11">DSM 103923</strain>
    </source>
</reference>
<organism evidence="10 11">
    <name type="scientific">Sulfuritortus calidifontis</name>
    <dbReference type="NCBI Taxonomy" id="1914471"/>
    <lineage>
        <taxon>Bacteria</taxon>
        <taxon>Pseudomonadati</taxon>
        <taxon>Pseudomonadota</taxon>
        <taxon>Betaproteobacteria</taxon>
        <taxon>Nitrosomonadales</taxon>
        <taxon>Thiobacillaceae</taxon>
        <taxon>Sulfuritortus</taxon>
    </lineage>
</organism>
<evidence type="ECO:0000256" key="5">
    <source>
        <dbReference type="ARBA" id="ARBA00022692"/>
    </source>
</evidence>
<keyword evidence="6 8" id="KW-1133">Transmembrane helix</keyword>
<gene>
    <name evidence="10" type="ORF">EDC61_10486</name>
</gene>
<dbReference type="InterPro" id="IPR038731">
    <property type="entry name" value="RgtA/B/C-like"/>
</dbReference>
<feature type="transmembrane region" description="Helical" evidence="8">
    <location>
        <begin position="163"/>
        <end position="189"/>
    </location>
</feature>
<dbReference type="PANTHER" id="PTHR33908">
    <property type="entry name" value="MANNOSYLTRANSFERASE YKCB-RELATED"/>
    <property type="match status" value="1"/>
</dbReference>
<feature type="transmembrane region" description="Helical" evidence="8">
    <location>
        <begin position="376"/>
        <end position="397"/>
    </location>
</feature>
<dbReference type="EMBL" id="SLZY01000004">
    <property type="protein sequence ID" value="TCS72672.1"/>
    <property type="molecule type" value="Genomic_DNA"/>
</dbReference>
<keyword evidence="5 8" id="KW-0812">Transmembrane</keyword>
<evidence type="ECO:0000256" key="8">
    <source>
        <dbReference type="SAM" id="Phobius"/>
    </source>
</evidence>
<feature type="transmembrane region" description="Helical" evidence="8">
    <location>
        <begin position="134"/>
        <end position="151"/>
    </location>
</feature>
<dbReference type="GO" id="GO:0010041">
    <property type="term" value="P:response to iron(III) ion"/>
    <property type="evidence" value="ECO:0007669"/>
    <property type="project" value="TreeGrafter"/>
</dbReference>
<keyword evidence="7 8" id="KW-0472">Membrane</keyword>
<feature type="transmembrane region" description="Helical" evidence="8">
    <location>
        <begin position="287"/>
        <end position="306"/>
    </location>
</feature>
<evidence type="ECO:0000256" key="3">
    <source>
        <dbReference type="ARBA" id="ARBA00022676"/>
    </source>
</evidence>
<evidence type="ECO:0000256" key="1">
    <source>
        <dbReference type="ARBA" id="ARBA00004651"/>
    </source>
</evidence>
<evidence type="ECO:0000259" key="9">
    <source>
        <dbReference type="Pfam" id="PF13231"/>
    </source>
</evidence>
<evidence type="ECO:0000256" key="6">
    <source>
        <dbReference type="ARBA" id="ARBA00022989"/>
    </source>
</evidence>
<feature type="transmembrane region" description="Helical" evidence="8">
    <location>
        <begin position="312"/>
        <end position="328"/>
    </location>
</feature>
<dbReference type="PANTHER" id="PTHR33908:SF3">
    <property type="entry name" value="UNDECAPRENYL PHOSPHATE-ALPHA-4-AMINO-4-DEOXY-L-ARABINOSE ARABINOSYL TRANSFERASE"/>
    <property type="match status" value="1"/>
</dbReference>
<evidence type="ECO:0000313" key="11">
    <source>
        <dbReference type="Proteomes" id="UP000295135"/>
    </source>
</evidence>
<keyword evidence="3" id="KW-0328">Glycosyltransferase</keyword>
<evidence type="ECO:0000256" key="2">
    <source>
        <dbReference type="ARBA" id="ARBA00022475"/>
    </source>
</evidence>
<evidence type="ECO:0000256" key="7">
    <source>
        <dbReference type="ARBA" id="ARBA00023136"/>
    </source>
</evidence>
<evidence type="ECO:0000313" key="10">
    <source>
        <dbReference type="EMBL" id="TCS72672.1"/>
    </source>
</evidence>
<feature type="transmembrane region" description="Helical" evidence="8">
    <location>
        <begin position="209"/>
        <end position="235"/>
    </location>
</feature>
<keyword evidence="4 10" id="KW-0808">Transferase</keyword>